<keyword evidence="1" id="KW-0812">Transmembrane</keyword>
<keyword evidence="3" id="KW-0808">Transferase</keyword>
<evidence type="ECO:0000313" key="4">
    <source>
        <dbReference type="Proteomes" id="UP000218785"/>
    </source>
</evidence>
<keyword evidence="3" id="KW-0012">Acyltransferase</keyword>
<dbReference type="InterPro" id="IPR050879">
    <property type="entry name" value="Acyltransferase_3"/>
</dbReference>
<dbReference type="Proteomes" id="UP000218785">
    <property type="component" value="Chromosome"/>
</dbReference>
<feature type="transmembrane region" description="Helical" evidence="1">
    <location>
        <begin position="52"/>
        <end position="72"/>
    </location>
</feature>
<feature type="transmembrane region" description="Helical" evidence="1">
    <location>
        <begin position="93"/>
        <end position="111"/>
    </location>
</feature>
<evidence type="ECO:0000313" key="3">
    <source>
        <dbReference type="EMBL" id="BAZ01856.1"/>
    </source>
</evidence>
<dbReference type="Pfam" id="PF01757">
    <property type="entry name" value="Acyl_transf_3"/>
    <property type="match status" value="1"/>
</dbReference>
<reference evidence="3 4" key="1">
    <citation type="submission" date="2017-06" db="EMBL/GenBank/DDBJ databases">
        <title>Genome sequencing of cyanobaciteial culture collection at National Institute for Environmental Studies (NIES).</title>
        <authorList>
            <person name="Hirose Y."/>
            <person name="Shimura Y."/>
            <person name="Fujisawa T."/>
            <person name="Nakamura Y."/>
            <person name="Kawachi M."/>
        </authorList>
    </citation>
    <scope>NUCLEOTIDE SEQUENCE [LARGE SCALE GENOMIC DNA]</scope>
    <source>
        <strain evidence="3 4">NIES-37</strain>
    </source>
</reference>
<keyword evidence="4" id="KW-1185">Reference proteome</keyword>
<dbReference type="PANTHER" id="PTHR23028">
    <property type="entry name" value="ACETYLTRANSFERASE"/>
    <property type="match status" value="1"/>
</dbReference>
<dbReference type="KEGG" id="ttq:NIES37_58630"/>
<protein>
    <submittedName>
        <fullName evidence="3">Putative acyltransferase</fullName>
    </submittedName>
</protein>
<evidence type="ECO:0000259" key="2">
    <source>
        <dbReference type="Pfam" id="PF01757"/>
    </source>
</evidence>
<dbReference type="EMBL" id="AP018248">
    <property type="protein sequence ID" value="BAZ01856.1"/>
    <property type="molecule type" value="Genomic_DNA"/>
</dbReference>
<gene>
    <name evidence="3" type="ORF">NIES37_58630</name>
</gene>
<name>A0A1Z4N810_9CYAN</name>
<feature type="transmembrane region" description="Helical" evidence="1">
    <location>
        <begin position="318"/>
        <end position="339"/>
    </location>
</feature>
<accession>A0A1Z4N810</accession>
<dbReference type="GO" id="GO:0016747">
    <property type="term" value="F:acyltransferase activity, transferring groups other than amino-acyl groups"/>
    <property type="evidence" value="ECO:0007669"/>
    <property type="project" value="InterPro"/>
</dbReference>
<dbReference type="InterPro" id="IPR002656">
    <property type="entry name" value="Acyl_transf_3_dom"/>
</dbReference>
<organism evidence="3 4">
    <name type="scientific">Tolypothrix tenuis PCC 7101</name>
    <dbReference type="NCBI Taxonomy" id="231146"/>
    <lineage>
        <taxon>Bacteria</taxon>
        <taxon>Bacillati</taxon>
        <taxon>Cyanobacteriota</taxon>
        <taxon>Cyanophyceae</taxon>
        <taxon>Nostocales</taxon>
        <taxon>Tolypothrichaceae</taxon>
        <taxon>Tolypothrix</taxon>
    </lineage>
</organism>
<feature type="transmembrane region" description="Helical" evidence="1">
    <location>
        <begin position="228"/>
        <end position="245"/>
    </location>
</feature>
<feature type="transmembrane region" description="Helical" evidence="1">
    <location>
        <begin position="175"/>
        <end position="192"/>
    </location>
</feature>
<evidence type="ECO:0000256" key="1">
    <source>
        <dbReference type="SAM" id="Phobius"/>
    </source>
</evidence>
<dbReference type="RefSeq" id="WP_096581678.1">
    <property type="nucleotide sequence ID" value="NZ_CAWNJS010000001.1"/>
</dbReference>
<feature type="transmembrane region" description="Helical" evidence="1">
    <location>
        <begin position="198"/>
        <end position="216"/>
    </location>
</feature>
<dbReference type="AlphaFoldDB" id="A0A1Z4N810"/>
<feature type="transmembrane region" description="Helical" evidence="1">
    <location>
        <begin position="280"/>
        <end position="298"/>
    </location>
</feature>
<proteinExistence type="predicted"/>
<feature type="transmembrane region" description="Helical" evidence="1">
    <location>
        <begin position="145"/>
        <end position="166"/>
    </location>
</feature>
<keyword evidence="1" id="KW-1133">Transmembrane helix</keyword>
<keyword evidence="1" id="KW-0472">Membrane</keyword>
<feature type="domain" description="Acyltransferase 3" evidence="2">
    <location>
        <begin position="10"/>
        <end position="336"/>
    </location>
</feature>
<feature type="transmembrane region" description="Helical" evidence="1">
    <location>
        <begin position="251"/>
        <end position="268"/>
    </location>
</feature>
<sequence>MQLWNPQYKTLDHWRGIAALWVMLFHSFGTTYDKSLHPMVEILKSIASSGWLGVHLFFVISGYCIAASVYNLSGKKDSSWKFIKNRFWRLLPTYWVAFLVTIAINLISSPFNKTNFLDNFPSNWQSWMGNVFLIQPYLQVPFYVVVYWSLVVEIGFYIICACFLAIRNQVHTDKIIILLALALALISFVINYDSRLGFIIYWPEFFCGMLLFNALLSKYKNHRYQHNLYLSLMTGMVIIGLFLTIKLHNYQLLFSSIFSIILYFQYFIDNKISSIYIIKWLKVIGLMSYSFYLLHLPFGGRVISLGIRFITVQSSTFFLVQIFSWIVAISASYIFYRLVEKPLNEWRHRQQVVTN</sequence>
<feature type="transmembrane region" description="Helical" evidence="1">
    <location>
        <begin position="12"/>
        <end position="32"/>
    </location>
</feature>